<protein>
    <submittedName>
        <fullName evidence="1">Uncharacterized protein</fullName>
    </submittedName>
</protein>
<evidence type="ECO:0000313" key="1">
    <source>
        <dbReference type="EMBL" id="KAI4312112.1"/>
    </source>
</evidence>
<dbReference type="EMBL" id="CM042890">
    <property type="protein sequence ID" value="KAI4312112.1"/>
    <property type="molecule type" value="Genomic_DNA"/>
</dbReference>
<name>A0ACB9LLQ0_9MYRT</name>
<comment type="caution">
    <text evidence="1">The sequence shown here is derived from an EMBL/GenBank/DDBJ whole genome shotgun (WGS) entry which is preliminary data.</text>
</comment>
<reference evidence="2" key="1">
    <citation type="journal article" date="2023" name="Front. Plant Sci.">
        <title>Chromosomal-level genome assembly of Melastoma candidum provides insights into trichome evolution.</title>
        <authorList>
            <person name="Zhong Y."/>
            <person name="Wu W."/>
            <person name="Sun C."/>
            <person name="Zou P."/>
            <person name="Liu Y."/>
            <person name="Dai S."/>
            <person name="Zhou R."/>
        </authorList>
    </citation>
    <scope>NUCLEOTIDE SEQUENCE [LARGE SCALE GENOMIC DNA]</scope>
</reference>
<dbReference type="Proteomes" id="UP001057402">
    <property type="component" value="Chromosome 11"/>
</dbReference>
<keyword evidence="2" id="KW-1185">Reference proteome</keyword>
<evidence type="ECO:0000313" key="2">
    <source>
        <dbReference type="Proteomes" id="UP001057402"/>
    </source>
</evidence>
<gene>
    <name evidence="1" type="ORF">MLD38_036963</name>
</gene>
<organism evidence="1 2">
    <name type="scientific">Melastoma candidum</name>
    <dbReference type="NCBI Taxonomy" id="119954"/>
    <lineage>
        <taxon>Eukaryota</taxon>
        <taxon>Viridiplantae</taxon>
        <taxon>Streptophyta</taxon>
        <taxon>Embryophyta</taxon>
        <taxon>Tracheophyta</taxon>
        <taxon>Spermatophyta</taxon>
        <taxon>Magnoliopsida</taxon>
        <taxon>eudicotyledons</taxon>
        <taxon>Gunneridae</taxon>
        <taxon>Pentapetalae</taxon>
        <taxon>rosids</taxon>
        <taxon>malvids</taxon>
        <taxon>Myrtales</taxon>
        <taxon>Melastomataceae</taxon>
        <taxon>Melastomatoideae</taxon>
        <taxon>Melastomateae</taxon>
        <taxon>Melastoma</taxon>
    </lineage>
</organism>
<accession>A0ACB9LLQ0</accession>
<proteinExistence type="predicted"/>
<sequence length="79" mass="8340">MAASSSGGGGGGGVAAAPSSVASKCYNAECKELRPDRPRKGWRLRAGDFADLCDRCGTESFVELQANLCVPWFSSAWIR</sequence>